<dbReference type="Pfam" id="PF01899">
    <property type="entry name" value="MNHE"/>
    <property type="match status" value="1"/>
</dbReference>
<evidence type="ECO:0000256" key="1">
    <source>
        <dbReference type="ARBA" id="ARBA00004651"/>
    </source>
</evidence>
<dbReference type="AlphaFoldDB" id="A0A7C4S234"/>
<evidence type="ECO:0000256" key="6">
    <source>
        <dbReference type="ARBA" id="ARBA00023136"/>
    </source>
</evidence>
<reference evidence="9" key="1">
    <citation type="journal article" date="2020" name="mSystems">
        <title>Genome- and Community-Level Interaction Insights into Carbon Utilization and Element Cycling Functions of Hydrothermarchaeota in Hydrothermal Sediment.</title>
        <authorList>
            <person name="Zhou Z."/>
            <person name="Liu Y."/>
            <person name="Xu W."/>
            <person name="Pan J."/>
            <person name="Luo Z.H."/>
            <person name="Li M."/>
        </authorList>
    </citation>
    <scope>NUCLEOTIDE SEQUENCE [LARGE SCALE GENOMIC DNA]</scope>
    <source>
        <strain evidence="9">SpSt-594</strain>
        <strain evidence="8">SpSt-655</strain>
    </source>
</reference>
<comment type="similarity">
    <text evidence="2">Belongs to the CPA3 antiporters (TC 2.A.63) subunit E family.</text>
</comment>
<keyword evidence="6 7" id="KW-0472">Membrane</keyword>
<dbReference type="PANTHER" id="PTHR34584:SF1">
    <property type="entry name" value="NA(+)_H(+) ANTIPORTER SUBUNIT E1"/>
    <property type="match status" value="1"/>
</dbReference>
<evidence type="ECO:0000256" key="7">
    <source>
        <dbReference type="SAM" id="Phobius"/>
    </source>
</evidence>
<keyword evidence="3" id="KW-1003">Cell membrane</keyword>
<evidence type="ECO:0000256" key="2">
    <source>
        <dbReference type="ARBA" id="ARBA00006228"/>
    </source>
</evidence>
<comment type="caution">
    <text evidence="9">The sequence shown here is derived from an EMBL/GenBank/DDBJ whole genome shotgun (WGS) entry which is preliminary data.</text>
</comment>
<proteinExistence type="inferred from homology"/>
<accession>A0A7C4S234</accession>
<name>A0A7C4S234_UNCW3</name>
<evidence type="ECO:0000256" key="3">
    <source>
        <dbReference type="ARBA" id="ARBA00022475"/>
    </source>
</evidence>
<dbReference type="PANTHER" id="PTHR34584">
    <property type="entry name" value="NA(+)/H(+) ANTIPORTER SUBUNIT E1"/>
    <property type="match status" value="1"/>
</dbReference>
<dbReference type="GO" id="GO:0005886">
    <property type="term" value="C:plasma membrane"/>
    <property type="evidence" value="ECO:0007669"/>
    <property type="project" value="UniProtKB-SubCell"/>
</dbReference>
<keyword evidence="5 7" id="KW-1133">Transmembrane helix</keyword>
<evidence type="ECO:0000313" key="8">
    <source>
        <dbReference type="EMBL" id="HGQ55266.1"/>
    </source>
</evidence>
<dbReference type="EMBL" id="DSZH01000009">
    <property type="protein sequence ID" value="HGU46963.1"/>
    <property type="molecule type" value="Genomic_DNA"/>
</dbReference>
<evidence type="ECO:0000256" key="5">
    <source>
        <dbReference type="ARBA" id="ARBA00022989"/>
    </source>
</evidence>
<sequence length="162" mass="18876">MMRKVIFFIVALILWFLLTFSLNYDEIIVGVVVSLLSGIIFGGYFIEKPIKIFQVHRWFWLLVYIPIFAYKCLEANLDVALRVLHPGMPLKPGIIKIKTSLKTDIAKTFLANSITLTPGTMTCEIDGDTLYIHWIWIKEEDEEKAKKIIAQTFEKYLKRIFE</sequence>
<comment type="subcellular location">
    <subcellularLocation>
        <location evidence="1">Cell membrane</location>
        <topology evidence="1">Multi-pass membrane protein</topology>
    </subcellularLocation>
</comment>
<dbReference type="GO" id="GO:0008324">
    <property type="term" value="F:monoatomic cation transmembrane transporter activity"/>
    <property type="evidence" value="ECO:0007669"/>
    <property type="project" value="InterPro"/>
</dbReference>
<dbReference type="PIRSF" id="PIRSF019239">
    <property type="entry name" value="MrpE"/>
    <property type="match status" value="1"/>
</dbReference>
<feature type="transmembrane region" description="Helical" evidence="7">
    <location>
        <begin position="27"/>
        <end position="46"/>
    </location>
</feature>
<dbReference type="InterPro" id="IPR002758">
    <property type="entry name" value="Cation_antiport_E"/>
</dbReference>
<feature type="transmembrane region" description="Helical" evidence="7">
    <location>
        <begin position="58"/>
        <end position="77"/>
    </location>
</feature>
<protein>
    <submittedName>
        <fullName evidence="9">Na+/H+ antiporter subunit D</fullName>
    </submittedName>
</protein>
<evidence type="ECO:0000313" key="9">
    <source>
        <dbReference type="EMBL" id="HGU46963.1"/>
    </source>
</evidence>
<evidence type="ECO:0000256" key="4">
    <source>
        <dbReference type="ARBA" id="ARBA00022692"/>
    </source>
</evidence>
<feature type="transmembrane region" description="Helical" evidence="7">
    <location>
        <begin position="5"/>
        <end position="21"/>
    </location>
</feature>
<organism evidence="9">
    <name type="scientific">candidate division WOR-3 bacterium</name>
    <dbReference type="NCBI Taxonomy" id="2052148"/>
    <lineage>
        <taxon>Bacteria</taxon>
        <taxon>Bacteria division WOR-3</taxon>
    </lineage>
</organism>
<dbReference type="EMBL" id="DTBX01000082">
    <property type="protein sequence ID" value="HGQ55266.1"/>
    <property type="molecule type" value="Genomic_DNA"/>
</dbReference>
<keyword evidence="4 7" id="KW-0812">Transmembrane</keyword>
<gene>
    <name evidence="9" type="ORF">ENT60_00170</name>
    <name evidence="8" type="ORF">ENU28_02220</name>
</gene>